<evidence type="ECO:0000256" key="1">
    <source>
        <dbReference type="ARBA" id="ARBA00009254"/>
    </source>
</evidence>
<comment type="caution">
    <text evidence="7">The sequence shown here is derived from an EMBL/GenBank/DDBJ whole genome shotgun (WGS) entry which is preliminary data.</text>
</comment>
<evidence type="ECO:0000256" key="3">
    <source>
        <dbReference type="ARBA" id="ARBA00023274"/>
    </source>
</evidence>
<dbReference type="Gene3D" id="1.10.287.310">
    <property type="match status" value="1"/>
</dbReference>
<dbReference type="GO" id="GO:0003735">
    <property type="term" value="F:structural constituent of ribosome"/>
    <property type="evidence" value="ECO:0007669"/>
    <property type="project" value="InterPro"/>
</dbReference>
<organism evidence="7 8">
    <name type="scientific">Candidatus Nomurabacteria bacterium RIFCSPHIGHO2_02_FULL_37_13</name>
    <dbReference type="NCBI Taxonomy" id="1801750"/>
    <lineage>
        <taxon>Bacteria</taxon>
        <taxon>Candidatus Nomuraibacteriota</taxon>
    </lineage>
</organism>
<dbReference type="Pfam" id="PF00831">
    <property type="entry name" value="Ribosomal_L29"/>
    <property type="match status" value="1"/>
</dbReference>
<name>A0A1F6W436_9BACT</name>
<proteinExistence type="inferred from homology"/>
<dbReference type="Proteomes" id="UP000178374">
    <property type="component" value="Unassembled WGS sequence"/>
</dbReference>
<accession>A0A1F6W436</accession>
<dbReference type="EMBL" id="MFUA01000022">
    <property type="protein sequence ID" value="OGI76659.1"/>
    <property type="molecule type" value="Genomic_DNA"/>
</dbReference>
<keyword evidence="6" id="KW-0175">Coiled coil</keyword>
<dbReference type="GO" id="GO:0005840">
    <property type="term" value="C:ribosome"/>
    <property type="evidence" value="ECO:0007669"/>
    <property type="project" value="UniProtKB-KW"/>
</dbReference>
<dbReference type="InterPro" id="IPR036049">
    <property type="entry name" value="Ribosomal_uL29_sf"/>
</dbReference>
<evidence type="ECO:0000256" key="4">
    <source>
        <dbReference type="ARBA" id="ARBA00035204"/>
    </source>
</evidence>
<evidence type="ECO:0000313" key="7">
    <source>
        <dbReference type="EMBL" id="OGI76659.1"/>
    </source>
</evidence>
<sequence length="63" mass="7448">MTKKKENLKEIKINELKKELAVLQEKIRVIRFKSEGSKSKNVKELGNFKKQIARILTEINHKK</sequence>
<evidence type="ECO:0000313" key="8">
    <source>
        <dbReference type="Proteomes" id="UP000178374"/>
    </source>
</evidence>
<keyword evidence="3 5" id="KW-0687">Ribonucleoprotein</keyword>
<protein>
    <recommendedName>
        <fullName evidence="4 5">Large ribosomal subunit protein uL29</fullName>
    </recommendedName>
</protein>
<reference evidence="7 8" key="1">
    <citation type="journal article" date="2016" name="Nat. Commun.">
        <title>Thousands of microbial genomes shed light on interconnected biogeochemical processes in an aquifer system.</title>
        <authorList>
            <person name="Anantharaman K."/>
            <person name="Brown C.T."/>
            <person name="Hug L.A."/>
            <person name="Sharon I."/>
            <person name="Castelle C.J."/>
            <person name="Probst A.J."/>
            <person name="Thomas B.C."/>
            <person name="Singh A."/>
            <person name="Wilkins M.J."/>
            <person name="Karaoz U."/>
            <person name="Brodie E.L."/>
            <person name="Williams K.H."/>
            <person name="Hubbard S.S."/>
            <person name="Banfield J.F."/>
        </authorList>
    </citation>
    <scope>NUCLEOTIDE SEQUENCE [LARGE SCALE GENOMIC DNA]</scope>
</reference>
<feature type="coiled-coil region" evidence="6">
    <location>
        <begin position="6"/>
        <end position="33"/>
    </location>
</feature>
<gene>
    <name evidence="5" type="primary">rpmC</name>
    <name evidence="7" type="ORF">A3B85_01165</name>
</gene>
<evidence type="ECO:0000256" key="5">
    <source>
        <dbReference type="HAMAP-Rule" id="MF_00374"/>
    </source>
</evidence>
<dbReference type="AlphaFoldDB" id="A0A1F6W436"/>
<dbReference type="InterPro" id="IPR001854">
    <property type="entry name" value="Ribosomal_uL29"/>
</dbReference>
<dbReference type="GO" id="GO:1990904">
    <property type="term" value="C:ribonucleoprotein complex"/>
    <property type="evidence" value="ECO:0007669"/>
    <property type="project" value="UniProtKB-KW"/>
</dbReference>
<dbReference type="HAMAP" id="MF_00374">
    <property type="entry name" value="Ribosomal_uL29"/>
    <property type="match status" value="1"/>
</dbReference>
<dbReference type="GO" id="GO:0006412">
    <property type="term" value="P:translation"/>
    <property type="evidence" value="ECO:0007669"/>
    <property type="project" value="UniProtKB-UniRule"/>
</dbReference>
<evidence type="ECO:0000256" key="6">
    <source>
        <dbReference type="SAM" id="Coils"/>
    </source>
</evidence>
<evidence type="ECO:0000256" key="2">
    <source>
        <dbReference type="ARBA" id="ARBA00022980"/>
    </source>
</evidence>
<dbReference type="SUPFAM" id="SSF46561">
    <property type="entry name" value="Ribosomal protein L29 (L29p)"/>
    <property type="match status" value="1"/>
</dbReference>
<dbReference type="STRING" id="1801750.A3B85_01165"/>
<comment type="similarity">
    <text evidence="1 5">Belongs to the universal ribosomal protein uL29 family.</text>
</comment>
<keyword evidence="2 5" id="KW-0689">Ribosomal protein</keyword>